<dbReference type="SUPFAM" id="SSF57362">
    <property type="entry name" value="BPTI-like"/>
    <property type="match status" value="1"/>
</dbReference>
<evidence type="ECO:0000256" key="4">
    <source>
        <dbReference type="ARBA" id="ARBA00022530"/>
    </source>
</evidence>
<dbReference type="Gene3D" id="4.10.410.10">
    <property type="entry name" value="Pancreatic trypsin inhibitor Kunitz domain"/>
    <property type="match status" value="1"/>
</dbReference>
<dbReference type="Pfam" id="PF02014">
    <property type="entry name" value="Reeler"/>
    <property type="match status" value="1"/>
</dbReference>
<dbReference type="Pfam" id="PF19028">
    <property type="entry name" value="TSP1_spondin"/>
    <property type="match status" value="2"/>
</dbReference>
<name>A0AAJ7W1X5_CEPCN</name>
<keyword evidence="4" id="KW-0272">Extracellular matrix</keyword>
<evidence type="ECO:0000259" key="14">
    <source>
        <dbReference type="PROSITE" id="PS50279"/>
    </source>
</evidence>
<dbReference type="RefSeq" id="XP_015596895.1">
    <property type="nucleotide sequence ID" value="XM_015741409.2"/>
</dbReference>
<dbReference type="InterPro" id="IPR002223">
    <property type="entry name" value="Kunitz_BPTI"/>
</dbReference>
<reference evidence="18 19" key="1">
    <citation type="submission" date="2025-04" db="UniProtKB">
        <authorList>
            <consortium name="RefSeq"/>
        </authorList>
    </citation>
    <scope>IDENTIFICATION</scope>
</reference>
<dbReference type="PANTHER" id="PTHR11311:SF16">
    <property type="entry name" value="SPONDIN-1"/>
    <property type="match status" value="1"/>
</dbReference>
<keyword evidence="7" id="KW-0677">Repeat</keyword>
<evidence type="ECO:0000313" key="19">
    <source>
        <dbReference type="RefSeq" id="XP_024941525.1"/>
    </source>
</evidence>
<dbReference type="Proteomes" id="UP000694920">
    <property type="component" value="Unplaced"/>
</dbReference>
<proteinExistence type="predicted"/>
<evidence type="ECO:0000259" key="15">
    <source>
        <dbReference type="PROSITE" id="PS51019"/>
    </source>
</evidence>
<dbReference type="GO" id="GO:0004867">
    <property type="term" value="F:serine-type endopeptidase inhibitor activity"/>
    <property type="evidence" value="ECO:0007669"/>
    <property type="project" value="InterPro"/>
</dbReference>
<evidence type="ECO:0000256" key="9">
    <source>
        <dbReference type="ARBA" id="ARBA00023157"/>
    </source>
</evidence>
<feature type="domain" description="Spondin" evidence="16">
    <location>
        <begin position="181"/>
        <end position="371"/>
    </location>
</feature>
<evidence type="ECO:0000256" key="11">
    <source>
        <dbReference type="ARBA" id="ARBA00030964"/>
    </source>
</evidence>
<dbReference type="SUPFAM" id="SSF82895">
    <property type="entry name" value="TSP-1 type 1 repeat"/>
    <property type="match status" value="5"/>
</dbReference>
<comment type="subcellular location">
    <subcellularLocation>
        <location evidence="1">Secreted</location>
        <location evidence="1">Extracellular space</location>
        <location evidence="1">Extracellular matrix</location>
    </subcellularLocation>
</comment>
<feature type="region of interest" description="Disordered" evidence="12">
    <location>
        <begin position="500"/>
        <end position="585"/>
    </location>
</feature>
<dbReference type="RefSeq" id="XP_024941525.1">
    <property type="nucleotide sequence ID" value="XM_025085757.1"/>
</dbReference>
<keyword evidence="3" id="KW-0964">Secreted</keyword>
<evidence type="ECO:0000256" key="1">
    <source>
        <dbReference type="ARBA" id="ARBA00004498"/>
    </source>
</evidence>
<protein>
    <recommendedName>
        <fullName evidence="2">Spondin-1</fullName>
    </recommendedName>
    <alternativeName>
        <fullName evidence="11">F-spondin</fullName>
    </alternativeName>
</protein>
<evidence type="ECO:0000313" key="17">
    <source>
        <dbReference type="Proteomes" id="UP000694920"/>
    </source>
</evidence>
<dbReference type="AlphaFoldDB" id="A0AAJ7W1X5"/>
<evidence type="ECO:0000256" key="3">
    <source>
        <dbReference type="ARBA" id="ARBA00022525"/>
    </source>
</evidence>
<feature type="domain" description="BPTI/Kunitz inhibitor" evidence="14">
    <location>
        <begin position="688"/>
        <end position="738"/>
    </location>
</feature>
<dbReference type="Gene3D" id="2.20.100.10">
    <property type="entry name" value="Thrombospondin type-1 (TSP1) repeat"/>
    <property type="match status" value="5"/>
</dbReference>
<evidence type="ECO:0000313" key="18">
    <source>
        <dbReference type="RefSeq" id="XP_015596895.1"/>
    </source>
</evidence>
<dbReference type="Pfam" id="PF06468">
    <property type="entry name" value="Spond_N"/>
    <property type="match status" value="1"/>
</dbReference>
<dbReference type="PANTHER" id="PTHR11311">
    <property type="entry name" value="SPONDIN"/>
    <property type="match status" value="1"/>
</dbReference>
<organism evidence="17 19">
    <name type="scientific">Cephus cinctus</name>
    <name type="common">Wheat stem sawfly</name>
    <dbReference type="NCBI Taxonomy" id="211228"/>
    <lineage>
        <taxon>Eukaryota</taxon>
        <taxon>Metazoa</taxon>
        <taxon>Ecdysozoa</taxon>
        <taxon>Arthropoda</taxon>
        <taxon>Hexapoda</taxon>
        <taxon>Insecta</taxon>
        <taxon>Pterygota</taxon>
        <taxon>Neoptera</taxon>
        <taxon>Endopterygota</taxon>
        <taxon>Hymenoptera</taxon>
        <taxon>Cephoidea</taxon>
        <taxon>Cephidae</taxon>
        <taxon>Cephus</taxon>
    </lineage>
</organism>
<evidence type="ECO:0000256" key="7">
    <source>
        <dbReference type="ARBA" id="ARBA00022737"/>
    </source>
</evidence>
<dbReference type="CDD" id="cd08544">
    <property type="entry name" value="Reeler"/>
    <property type="match status" value="1"/>
</dbReference>
<evidence type="ECO:0000256" key="13">
    <source>
        <dbReference type="SAM" id="SignalP"/>
    </source>
</evidence>
<dbReference type="GO" id="GO:0007155">
    <property type="term" value="P:cell adhesion"/>
    <property type="evidence" value="ECO:0007669"/>
    <property type="project" value="UniProtKB-KW"/>
</dbReference>
<dbReference type="Pfam" id="PF00090">
    <property type="entry name" value="TSP_1"/>
    <property type="match status" value="3"/>
</dbReference>
<dbReference type="InterPro" id="IPR038678">
    <property type="entry name" value="Spondin_N_sf"/>
</dbReference>
<dbReference type="PRINTS" id="PR00759">
    <property type="entry name" value="BASICPTASE"/>
</dbReference>
<evidence type="ECO:0000256" key="2">
    <source>
        <dbReference type="ARBA" id="ARBA00019594"/>
    </source>
</evidence>
<evidence type="ECO:0000256" key="6">
    <source>
        <dbReference type="ARBA" id="ARBA00022729"/>
    </source>
</evidence>
<evidence type="ECO:0000259" key="16">
    <source>
        <dbReference type="PROSITE" id="PS51020"/>
    </source>
</evidence>
<keyword evidence="6 13" id="KW-0732">Signal</keyword>
<dbReference type="InterPro" id="IPR036383">
    <property type="entry name" value="TSP1_rpt_sf"/>
</dbReference>
<keyword evidence="5" id="KW-0479">Metal-binding</keyword>
<keyword evidence="17" id="KW-1185">Reference proteome</keyword>
<dbReference type="FunFam" id="2.60.40.2130:FF:000002">
    <property type="entry name" value="Putative Spondin-1"/>
    <property type="match status" value="1"/>
</dbReference>
<dbReference type="PROSITE" id="PS51020">
    <property type="entry name" value="SPONDIN"/>
    <property type="match status" value="1"/>
</dbReference>
<dbReference type="PROSITE" id="PS51019">
    <property type="entry name" value="REELIN"/>
    <property type="match status" value="1"/>
</dbReference>
<dbReference type="InterPro" id="IPR000884">
    <property type="entry name" value="TSP1_rpt"/>
</dbReference>
<dbReference type="InterPro" id="IPR051418">
    <property type="entry name" value="Spondin/Thrombospondin_T1"/>
</dbReference>
<keyword evidence="8" id="KW-0130">Cell adhesion</keyword>
<dbReference type="PROSITE" id="PS50279">
    <property type="entry name" value="BPTI_KUNITZ_2"/>
    <property type="match status" value="1"/>
</dbReference>
<feature type="compositionally biased region" description="Basic and acidic residues" evidence="12">
    <location>
        <begin position="539"/>
        <end position="552"/>
    </location>
</feature>
<dbReference type="PROSITE" id="PS50092">
    <property type="entry name" value="TSP1"/>
    <property type="match status" value="5"/>
</dbReference>
<feature type="chain" id="PRO_5044709546" description="Spondin-1" evidence="13">
    <location>
        <begin position="23"/>
        <end position="972"/>
    </location>
</feature>
<dbReference type="KEGG" id="ccin:107268539"/>
<dbReference type="InterPro" id="IPR042307">
    <property type="entry name" value="Reeler_sf"/>
</dbReference>
<dbReference type="CDD" id="cd00109">
    <property type="entry name" value="Kunitz-type"/>
    <property type="match status" value="1"/>
</dbReference>
<dbReference type="GO" id="GO:0031012">
    <property type="term" value="C:extracellular matrix"/>
    <property type="evidence" value="ECO:0007669"/>
    <property type="project" value="TreeGrafter"/>
</dbReference>
<feature type="compositionally biased region" description="Basic residues" evidence="12">
    <location>
        <begin position="509"/>
        <end position="519"/>
    </location>
</feature>
<dbReference type="Pfam" id="PF00014">
    <property type="entry name" value="Kunitz_BPTI"/>
    <property type="match status" value="1"/>
</dbReference>
<dbReference type="NCBIfam" id="NF038123">
    <property type="entry name" value="NF038123_dom"/>
    <property type="match status" value="1"/>
</dbReference>
<evidence type="ECO:0000256" key="5">
    <source>
        <dbReference type="ARBA" id="ARBA00022723"/>
    </source>
</evidence>
<dbReference type="InterPro" id="IPR036880">
    <property type="entry name" value="Kunitz_BPTI_sf"/>
</dbReference>
<feature type="compositionally biased region" description="Acidic residues" evidence="12">
    <location>
        <begin position="553"/>
        <end position="576"/>
    </location>
</feature>
<evidence type="ECO:0000256" key="10">
    <source>
        <dbReference type="ARBA" id="ARBA00023180"/>
    </source>
</evidence>
<sequence length="972" mass="110734">MAGHNWPSTVLLLWLATTSANAIKCDRRIDGTIGPKSPVGTKLRIVMMNYNRDEFVTSYMPNTRYFVILKSEVFNFVYSKYTKFLLVAENADETLESGFFDLENQLLAQFSEKCPHAVMETSMIPKEEVALEWVSPPKGNGCIYMRATVMEMPSVWYMDDEGLTMKVCQDSKADADEQGPVLQECCACDEAKYEVTFEGLWSRNTHPKDFPSKGWTTRFSDVIGASHTVDYTFWTYYGIASEGLRQVAEIGSTRKLESELKSQSDHIRTIIKARGISYPNVTGKTFAVFRVDRKHHLMSLVSMISPSPDWIVGVSGLELCLANCSWIQHKELNLYPYDAGTDDGITYMSPDSPTDPPEPIRKITSSFPNDTRSPFYDPSGAEMKPIAKLYLNRQRLYEKTCDEVPSDGGVPEGCQVTSWGPWGACSASCGKGVKLRQRQYCVEIDQVSSKCNMKLTDRRVCHKQPCEHNRYYGGTSTGILKSDMCALTEWSELSPCTTTCGKGTQTRSRNFRHKQHRKKCMAEPNSPELQQTFQCDNPKCTDTDSEEVRETDDTTEGTEENEDEDEDAGENADEEASNYQDYEEHNGKVYRAAKLTRDAEVENIEEWQQKCPSSKFTEWSLWSPCSTSCGPGKKIRSRRPLSEFKNWSSPYNENDEFAYRHDCKIEEALCTPPITSCDFTNEEAEQICSEPMDKGDCDGRVLRFYFDKPSITCKTFHYTSCGGNRNNFATVEDCNRTCINYQRDLRANLSAIMKNFKVSVSSVLSYHIPVQEQRSVKTKREKSGSKETTENLLNNGIEISSQILDTAEANDGRKVNCKVSDWSEWTECQGCTGYRNRTREILVKNQNGGKRCPKKLIQKNKCRNLQQCAYLDFVKCRNYRNHKSLPKYPEESVDCVMTSWSNWSRCAATCGESVQYRCRRIKIFPRGPYGKLCPHVVESQQCHLPPCPLYYHSSNDALRNTTYDNAIYPEQR</sequence>
<dbReference type="SMART" id="SM00209">
    <property type="entry name" value="TSP1"/>
    <property type="match status" value="5"/>
</dbReference>
<dbReference type="InterPro" id="IPR009465">
    <property type="entry name" value="Spondin_N"/>
</dbReference>
<dbReference type="GeneID" id="107268539"/>
<dbReference type="InterPro" id="IPR002861">
    <property type="entry name" value="Reeler_dom"/>
</dbReference>
<keyword evidence="10" id="KW-0325">Glycoprotein</keyword>
<feature type="domain" description="Reelin" evidence="15">
    <location>
        <begin position="10"/>
        <end position="180"/>
    </location>
</feature>
<gene>
    <name evidence="18 19" type="primary">LOC107268539</name>
</gene>
<dbReference type="Gene3D" id="2.60.40.4060">
    <property type="entry name" value="Reeler domain"/>
    <property type="match status" value="1"/>
</dbReference>
<feature type="signal peptide" evidence="13">
    <location>
        <begin position="1"/>
        <end position="22"/>
    </location>
</feature>
<dbReference type="GO" id="GO:0046872">
    <property type="term" value="F:metal ion binding"/>
    <property type="evidence" value="ECO:0007669"/>
    <property type="project" value="UniProtKB-KW"/>
</dbReference>
<keyword evidence="9" id="KW-1015">Disulfide bond</keyword>
<evidence type="ECO:0000256" key="8">
    <source>
        <dbReference type="ARBA" id="ARBA00022889"/>
    </source>
</evidence>
<evidence type="ECO:0000256" key="12">
    <source>
        <dbReference type="SAM" id="MobiDB-lite"/>
    </source>
</evidence>
<dbReference type="InterPro" id="IPR044004">
    <property type="entry name" value="TSP1_spondin_dom"/>
</dbReference>
<dbReference type="SMART" id="SM00131">
    <property type="entry name" value="KU"/>
    <property type="match status" value="1"/>
</dbReference>
<dbReference type="Gene3D" id="2.60.40.2130">
    <property type="entry name" value="F-spondin domain"/>
    <property type="match status" value="1"/>
</dbReference>
<accession>A0AAJ7W1X5</accession>